<dbReference type="AlphaFoldDB" id="A0A2R4MIJ2"/>
<keyword evidence="1" id="KW-1133">Transmembrane helix</keyword>
<proteinExistence type="predicted"/>
<keyword evidence="1" id="KW-0812">Transmembrane</keyword>
<reference evidence="2 3" key="1">
    <citation type="submission" date="2017-05" db="EMBL/GenBank/DDBJ databases">
        <title>Genome Analysis of Maritalea myrionectae HL2708#5.</title>
        <authorList>
            <consortium name="Cotde Inc.-PKNU"/>
            <person name="Jang D."/>
            <person name="Oh H.-M."/>
        </authorList>
    </citation>
    <scope>NUCLEOTIDE SEQUENCE [LARGE SCALE GENOMIC DNA]</scope>
    <source>
        <strain evidence="2 3">HL2708#5</strain>
    </source>
</reference>
<accession>A0A2R4MIJ2</accession>
<gene>
    <name evidence="2" type="ORF">MXMO3_03346</name>
</gene>
<dbReference type="RefSeq" id="WP_117396610.1">
    <property type="nucleotide sequence ID" value="NZ_CP021330.1"/>
</dbReference>
<dbReference type="Proteomes" id="UP000258927">
    <property type="component" value="Chromosome"/>
</dbReference>
<dbReference type="InterPro" id="IPR025250">
    <property type="entry name" value="DUF4199"/>
</dbReference>
<dbReference type="STRING" id="1122213.GCA_000423365_01109"/>
<sequence>MQTIFKWGVIVGAVMTIFMFGSYFVVAGNQAQNMGIAEVTGYVGMIAALAIILFAMHKQFSERADKQSLWQRIIFGVGIAVIAGTIFAICDVIYTFMINPGFMDAYFEYYLSTLPVQEGPEYERMVEDAMAQREMFAQPIMVFLVMAATVWMIGLVVSVLGGLGHYFWTKSKMNNQAM</sequence>
<feature type="transmembrane region" description="Helical" evidence="1">
    <location>
        <begin position="140"/>
        <end position="168"/>
    </location>
</feature>
<dbReference type="EMBL" id="CP021330">
    <property type="protein sequence ID" value="AVX05851.1"/>
    <property type="molecule type" value="Genomic_DNA"/>
</dbReference>
<keyword evidence="3" id="KW-1185">Reference proteome</keyword>
<feature type="transmembrane region" description="Helical" evidence="1">
    <location>
        <begin position="39"/>
        <end position="57"/>
    </location>
</feature>
<dbReference type="Pfam" id="PF13858">
    <property type="entry name" value="DUF4199"/>
    <property type="match status" value="1"/>
</dbReference>
<evidence type="ECO:0000256" key="1">
    <source>
        <dbReference type="SAM" id="Phobius"/>
    </source>
</evidence>
<protein>
    <recommendedName>
        <fullName evidence="4">DUF4199 domain-containing protein</fullName>
    </recommendedName>
</protein>
<evidence type="ECO:0000313" key="3">
    <source>
        <dbReference type="Proteomes" id="UP000258927"/>
    </source>
</evidence>
<evidence type="ECO:0000313" key="2">
    <source>
        <dbReference type="EMBL" id="AVX05851.1"/>
    </source>
</evidence>
<organism evidence="2 3">
    <name type="scientific">Maritalea myrionectae</name>
    <dbReference type="NCBI Taxonomy" id="454601"/>
    <lineage>
        <taxon>Bacteria</taxon>
        <taxon>Pseudomonadati</taxon>
        <taxon>Pseudomonadota</taxon>
        <taxon>Alphaproteobacteria</taxon>
        <taxon>Hyphomicrobiales</taxon>
        <taxon>Devosiaceae</taxon>
        <taxon>Maritalea</taxon>
    </lineage>
</organism>
<keyword evidence="1" id="KW-0472">Membrane</keyword>
<feature type="transmembrane region" description="Helical" evidence="1">
    <location>
        <begin position="69"/>
        <end position="97"/>
    </location>
</feature>
<feature type="transmembrane region" description="Helical" evidence="1">
    <location>
        <begin position="7"/>
        <end position="27"/>
    </location>
</feature>
<name>A0A2R4MIJ2_9HYPH</name>
<evidence type="ECO:0008006" key="4">
    <source>
        <dbReference type="Google" id="ProtNLM"/>
    </source>
</evidence>
<dbReference type="KEGG" id="mmyr:MXMO3_03346"/>